<dbReference type="EMBL" id="QFFG01000002">
    <property type="protein sequence ID" value="PWG05935.1"/>
    <property type="molecule type" value="Genomic_DNA"/>
</dbReference>
<sequence>MLPIEIKEVLFKQCNAFVNQRLQTVEAIIASNQKALQSETKSSAGDKHETGRAMLQLEMEKAGQQLLSIMQMTETLTRIDVSKINKIAHLGTVICTEKGNYFLAVSVGKIHHNNKDYFAVSAASPIGKLLLGKQKNDTVFFNGAQISIIDVF</sequence>
<gene>
    <name evidence="1" type="ORF">DIS07_05705</name>
</gene>
<dbReference type="AlphaFoldDB" id="A0A2U2JC95"/>
<accession>A0A2U2JC95</accession>
<keyword evidence="2" id="KW-1185">Reference proteome</keyword>
<evidence type="ECO:0000313" key="2">
    <source>
        <dbReference type="Proteomes" id="UP000245670"/>
    </source>
</evidence>
<comment type="caution">
    <text evidence="1">The sequence shown here is derived from an EMBL/GenBank/DDBJ whole genome shotgun (WGS) entry which is preliminary data.</text>
</comment>
<reference evidence="1 2" key="1">
    <citation type="submission" date="2018-05" db="EMBL/GenBank/DDBJ databases">
        <title>Polaribacter aquimarinus sp. nov., isolated from sediment in a sediment of sea.</title>
        <authorList>
            <person name="Lu D."/>
        </authorList>
    </citation>
    <scope>NUCLEOTIDE SEQUENCE [LARGE SCALE GENOMIC DNA]</scope>
    <source>
        <strain evidence="1 2">ZY113</strain>
    </source>
</reference>
<evidence type="ECO:0000313" key="1">
    <source>
        <dbReference type="EMBL" id="PWG05935.1"/>
    </source>
</evidence>
<organism evidence="1 2">
    <name type="scientific">Polaribacter aquimarinus</name>
    <dbReference type="NCBI Taxonomy" id="2100726"/>
    <lineage>
        <taxon>Bacteria</taxon>
        <taxon>Pseudomonadati</taxon>
        <taxon>Bacteroidota</taxon>
        <taxon>Flavobacteriia</taxon>
        <taxon>Flavobacteriales</taxon>
        <taxon>Flavobacteriaceae</taxon>
    </lineage>
</organism>
<name>A0A2U2JC95_9FLAO</name>
<proteinExistence type="predicted"/>
<protein>
    <submittedName>
        <fullName evidence="1">3-oxoacyl-ACP synthase</fullName>
    </submittedName>
</protein>
<dbReference type="RefSeq" id="WP_109404267.1">
    <property type="nucleotide sequence ID" value="NZ_QFFG01000002.1"/>
</dbReference>
<dbReference type="Proteomes" id="UP000245670">
    <property type="component" value="Unassembled WGS sequence"/>
</dbReference>
<dbReference type="OrthoDB" id="667380at2"/>